<dbReference type="AlphaFoldDB" id="A0AA37CV99"/>
<dbReference type="EMBL" id="BPNN01000013">
    <property type="protein sequence ID" value="GJA62669.1"/>
    <property type="molecule type" value="Genomic_DNA"/>
</dbReference>
<evidence type="ECO:0000313" key="4">
    <source>
        <dbReference type="Proteomes" id="UP000737420"/>
    </source>
</evidence>
<evidence type="ECO:0000313" key="5">
    <source>
        <dbReference type="Proteomes" id="UP000886934"/>
    </source>
</evidence>
<organism evidence="2 5">
    <name type="scientific">Aeromonas caviae</name>
    <name type="common">Aeromonas punctata</name>
    <dbReference type="NCBI Taxonomy" id="648"/>
    <lineage>
        <taxon>Bacteria</taxon>
        <taxon>Pseudomonadati</taxon>
        <taxon>Pseudomonadota</taxon>
        <taxon>Gammaproteobacteria</taxon>
        <taxon>Aeromonadales</taxon>
        <taxon>Aeromonadaceae</taxon>
        <taxon>Aeromonas</taxon>
    </lineage>
</organism>
<accession>A0AA37CV99</accession>
<evidence type="ECO:0000313" key="3">
    <source>
        <dbReference type="EMBL" id="GJB92020.1"/>
    </source>
</evidence>
<name>A0AA37CV99_AERCA</name>
<feature type="compositionally biased region" description="Low complexity" evidence="1">
    <location>
        <begin position="80"/>
        <end position="93"/>
    </location>
</feature>
<dbReference type="Proteomes" id="UP000886934">
    <property type="component" value="Unassembled WGS sequence"/>
</dbReference>
<dbReference type="Proteomes" id="UP000737420">
    <property type="component" value="Unassembled WGS sequence"/>
</dbReference>
<dbReference type="EMBL" id="BPOP01000018">
    <property type="protein sequence ID" value="GJB92020.1"/>
    <property type="molecule type" value="Genomic_DNA"/>
</dbReference>
<feature type="region of interest" description="Disordered" evidence="1">
    <location>
        <begin position="63"/>
        <end position="93"/>
    </location>
</feature>
<proteinExistence type="predicted"/>
<reference evidence="2 4" key="1">
    <citation type="submission" date="2021-07" db="EMBL/GenBank/DDBJ databases">
        <title>Draft genome sequence of carbapenem-resistant Aeromonas spp. in Japan.</title>
        <authorList>
            <person name="Maehana S."/>
            <person name="Suzuki M."/>
            <person name="Kitasato H."/>
        </authorList>
    </citation>
    <scope>NUCLEOTIDE SEQUENCE</scope>
    <source>
        <strain evidence="2">KAM351</strain>
        <strain evidence="3 4">KAM382</strain>
    </source>
</reference>
<sequence length="93" mass="9657">MEYRTGAESCLPGGKDAVGDVFTGQASGKVNSSNRGCCQNQNCQTVRKVFGPQAVRHANAYDARGTTGVFPPPDKGGKAGSRSRGIRRAGING</sequence>
<comment type="caution">
    <text evidence="2">The sequence shown here is derived from an EMBL/GenBank/DDBJ whole genome shotgun (WGS) entry which is preliminary data.</text>
</comment>
<protein>
    <submittedName>
        <fullName evidence="2">Uncharacterized protein</fullName>
    </submittedName>
</protein>
<evidence type="ECO:0000256" key="1">
    <source>
        <dbReference type="SAM" id="MobiDB-lite"/>
    </source>
</evidence>
<evidence type="ECO:0000313" key="2">
    <source>
        <dbReference type="EMBL" id="GJA62669.1"/>
    </source>
</evidence>
<gene>
    <name evidence="2" type="ORF">KAM351_12800</name>
    <name evidence="3" type="ORF">KAM382_20810</name>
</gene>